<dbReference type="EMBL" id="CAAALY010257547">
    <property type="protein sequence ID" value="VEL38325.1"/>
    <property type="molecule type" value="Genomic_DNA"/>
</dbReference>
<evidence type="ECO:0000313" key="1">
    <source>
        <dbReference type="EMBL" id="VEL38325.1"/>
    </source>
</evidence>
<reference evidence="1" key="1">
    <citation type="submission" date="2018-11" db="EMBL/GenBank/DDBJ databases">
        <authorList>
            <consortium name="Pathogen Informatics"/>
        </authorList>
    </citation>
    <scope>NUCLEOTIDE SEQUENCE</scope>
</reference>
<comment type="caution">
    <text evidence="1">The sequence shown here is derived from an EMBL/GenBank/DDBJ whole genome shotgun (WGS) entry which is preliminary data.</text>
</comment>
<sequence>MLVLLVFRGEEVGRNVEWGEHYIEAGLQSRLSVHLSRLRGESFPSLRGQTFRLPTARGPTRMSSRCQAEASRHPSLCEGVQKSTKKTPACANCEQHSGRLCTPNPGVQTHSPIMGLTRQDWYSPHLAVGSTHSIWTRLATICPKDAASAEFGVKGDCIKMHKNA</sequence>
<dbReference type="Proteomes" id="UP000784294">
    <property type="component" value="Unassembled WGS sequence"/>
</dbReference>
<gene>
    <name evidence="1" type="ORF">PXEA_LOCUS31765</name>
</gene>
<name>A0A448XJQ5_9PLAT</name>
<organism evidence="1 2">
    <name type="scientific">Protopolystoma xenopodis</name>
    <dbReference type="NCBI Taxonomy" id="117903"/>
    <lineage>
        <taxon>Eukaryota</taxon>
        <taxon>Metazoa</taxon>
        <taxon>Spiralia</taxon>
        <taxon>Lophotrochozoa</taxon>
        <taxon>Platyhelminthes</taxon>
        <taxon>Monogenea</taxon>
        <taxon>Polyopisthocotylea</taxon>
        <taxon>Polystomatidea</taxon>
        <taxon>Polystomatidae</taxon>
        <taxon>Protopolystoma</taxon>
    </lineage>
</organism>
<accession>A0A448XJQ5</accession>
<dbReference type="AlphaFoldDB" id="A0A448XJQ5"/>
<evidence type="ECO:0000313" key="2">
    <source>
        <dbReference type="Proteomes" id="UP000784294"/>
    </source>
</evidence>
<proteinExistence type="predicted"/>
<protein>
    <submittedName>
        <fullName evidence="1">Uncharacterized protein</fullName>
    </submittedName>
</protein>
<keyword evidence="2" id="KW-1185">Reference proteome</keyword>